<feature type="chain" id="PRO_5014681963" description="Secreted protein" evidence="2">
    <location>
        <begin position="28"/>
        <end position="142"/>
    </location>
</feature>
<evidence type="ECO:0000313" key="3">
    <source>
        <dbReference type="EMBL" id="AUX48328.1"/>
    </source>
</evidence>
<protein>
    <recommendedName>
        <fullName evidence="5">Secreted protein</fullName>
    </recommendedName>
</protein>
<proteinExistence type="predicted"/>
<accession>A0A2L0F9R4</accession>
<feature type="compositionally biased region" description="Gly residues" evidence="1">
    <location>
        <begin position="101"/>
        <end position="142"/>
    </location>
</feature>
<dbReference type="Proteomes" id="UP000238348">
    <property type="component" value="Chromosome"/>
</dbReference>
<sequence length="142" mass="12993">MRTLSLRMASLLLLALAPLALQGAACSAEDGTTPTCTNNVDADAGVLKDPDGCHQFPSCVVNGKLAAPEECCKNSEGLVNRECVNGYAPLSGAASTTSSAGSGGGGGDGGGGSSGDGGGGGSGDGGGGGSGDGGNGGGGSGG</sequence>
<organism evidence="3 4">
    <name type="scientific">Sorangium cellulosum</name>
    <name type="common">Polyangium cellulosum</name>
    <dbReference type="NCBI Taxonomy" id="56"/>
    <lineage>
        <taxon>Bacteria</taxon>
        <taxon>Pseudomonadati</taxon>
        <taxon>Myxococcota</taxon>
        <taxon>Polyangia</taxon>
        <taxon>Polyangiales</taxon>
        <taxon>Polyangiaceae</taxon>
        <taxon>Sorangium</taxon>
    </lineage>
</organism>
<evidence type="ECO:0008006" key="5">
    <source>
        <dbReference type="Google" id="ProtNLM"/>
    </source>
</evidence>
<feature type="signal peptide" evidence="2">
    <location>
        <begin position="1"/>
        <end position="27"/>
    </location>
</feature>
<reference evidence="3 4" key="1">
    <citation type="submission" date="2015-09" db="EMBL/GenBank/DDBJ databases">
        <title>Sorangium comparison.</title>
        <authorList>
            <person name="Zaburannyi N."/>
            <person name="Bunk B."/>
            <person name="Overmann J."/>
            <person name="Mueller R."/>
        </authorList>
    </citation>
    <scope>NUCLEOTIDE SEQUENCE [LARGE SCALE GENOMIC DNA]</scope>
    <source>
        <strain evidence="3 4">So ce26</strain>
    </source>
</reference>
<name>A0A2L0F9R4_SORCE</name>
<evidence type="ECO:0000256" key="1">
    <source>
        <dbReference type="SAM" id="MobiDB-lite"/>
    </source>
</evidence>
<dbReference type="RefSeq" id="WP_199789508.1">
    <property type="nucleotide sequence ID" value="NZ_CP012673.1"/>
</dbReference>
<evidence type="ECO:0000313" key="4">
    <source>
        <dbReference type="Proteomes" id="UP000238348"/>
    </source>
</evidence>
<dbReference type="EMBL" id="CP012673">
    <property type="protein sequence ID" value="AUX48328.1"/>
    <property type="molecule type" value="Genomic_DNA"/>
</dbReference>
<feature type="region of interest" description="Disordered" evidence="1">
    <location>
        <begin position="92"/>
        <end position="142"/>
    </location>
</feature>
<keyword evidence="2" id="KW-0732">Signal</keyword>
<dbReference type="AlphaFoldDB" id="A0A2L0F9R4"/>
<evidence type="ECO:0000256" key="2">
    <source>
        <dbReference type="SAM" id="SignalP"/>
    </source>
</evidence>
<gene>
    <name evidence="3" type="ORF">SOCE26_098620</name>
</gene>